<organism evidence="3">
    <name type="scientific">Anopheles marajoara</name>
    <dbReference type="NCBI Taxonomy" id="58244"/>
    <lineage>
        <taxon>Eukaryota</taxon>
        <taxon>Metazoa</taxon>
        <taxon>Ecdysozoa</taxon>
        <taxon>Arthropoda</taxon>
        <taxon>Hexapoda</taxon>
        <taxon>Insecta</taxon>
        <taxon>Pterygota</taxon>
        <taxon>Neoptera</taxon>
        <taxon>Endopterygota</taxon>
        <taxon>Diptera</taxon>
        <taxon>Nematocera</taxon>
        <taxon>Culicoidea</taxon>
        <taxon>Culicidae</taxon>
        <taxon>Anophelinae</taxon>
        <taxon>Anopheles</taxon>
    </lineage>
</organism>
<keyword evidence="2" id="KW-0732">Signal</keyword>
<evidence type="ECO:0000256" key="2">
    <source>
        <dbReference type="SAM" id="SignalP"/>
    </source>
</evidence>
<accession>A0A2M4C9K7</accession>
<sequence length="94" mass="10857">MGKCFVFELFAFFFRFMFYALALHVQQEQMHNEHGCKHRTSSPCGGHPDAPPRSLVSRVKSRENYVKLRTALPCAASRVPAKRESLVVNRKFAW</sequence>
<dbReference type="EMBL" id="GGFJ01012798">
    <property type="protein sequence ID" value="MBW61939.1"/>
    <property type="molecule type" value="Transcribed_RNA"/>
</dbReference>
<feature type="region of interest" description="Disordered" evidence="1">
    <location>
        <begin position="32"/>
        <end position="53"/>
    </location>
</feature>
<evidence type="ECO:0000256" key="1">
    <source>
        <dbReference type="SAM" id="MobiDB-lite"/>
    </source>
</evidence>
<reference evidence="3" key="1">
    <citation type="submission" date="2018-01" db="EMBL/GenBank/DDBJ databases">
        <title>An insight into the sialome of Amazonian anophelines.</title>
        <authorList>
            <person name="Ribeiro J.M."/>
            <person name="Scarpassa V."/>
            <person name="Calvo E."/>
        </authorList>
    </citation>
    <scope>NUCLEOTIDE SEQUENCE</scope>
    <source>
        <tissue evidence="3">Salivary glands</tissue>
    </source>
</reference>
<name>A0A2M4C9K7_9DIPT</name>
<feature type="chain" id="PRO_5014636825" evidence="2">
    <location>
        <begin position="23"/>
        <end position="94"/>
    </location>
</feature>
<protein>
    <submittedName>
        <fullName evidence="3">Putative secreted protein</fullName>
    </submittedName>
</protein>
<dbReference type="AlphaFoldDB" id="A0A2M4C9K7"/>
<feature type="signal peptide" evidence="2">
    <location>
        <begin position="1"/>
        <end position="22"/>
    </location>
</feature>
<evidence type="ECO:0000313" key="3">
    <source>
        <dbReference type="EMBL" id="MBW61939.1"/>
    </source>
</evidence>
<proteinExistence type="predicted"/>